<evidence type="ECO:0000256" key="5">
    <source>
        <dbReference type="ARBA" id="ARBA00023163"/>
    </source>
</evidence>
<dbReference type="Gene3D" id="3.40.190.290">
    <property type="match status" value="1"/>
</dbReference>
<dbReference type="SUPFAM" id="SSF53850">
    <property type="entry name" value="Periplasmic binding protein-like II"/>
    <property type="match status" value="1"/>
</dbReference>
<sequence length="321" mass="35466">MELRQLRYFVRIVELGSMSRAAIELDMAQSALSQQISRLEGELSTRLLKRNPRGVEPTEAGAAFFREAKLTLRHAEQAVRSAQQSRLTGSVSIGLPATTESILGLPLITAMRSRYPDVRLHMVGGMSGNLGDMLNARELDMAILFDQRLSGRQNIYAGRRWMVLPLFEEQLFLIRARDATPRRALPAETTLAALAAEPLILPTARHGLRTILDAAFTHANIPPRIALEIDSQPMTMAALEAGLASMIQPWAAMGSVKDASRRFEWALVKDPHAVRINLLCSLNDDELSPAALAARTVLRSCVRQLIADGTWQGVKPIHHEN</sequence>
<dbReference type="Pfam" id="PF03466">
    <property type="entry name" value="LysR_substrate"/>
    <property type="match status" value="1"/>
</dbReference>
<evidence type="ECO:0000256" key="2">
    <source>
        <dbReference type="ARBA" id="ARBA00023015"/>
    </source>
</evidence>
<keyword evidence="2" id="KW-0805">Transcription regulation</keyword>
<keyword evidence="3" id="KW-0238">DNA-binding</keyword>
<dbReference type="InterPro" id="IPR036388">
    <property type="entry name" value="WH-like_DNA-bd_sf"/>
</dbReference>
<dbReference type="Pfam" id="PF00126">
    <property type="entry name" value="HTH_1"/>
    <property type="match status" value="1"/>
</dbReference>
<accession>A0A193FHK6</accession>
<dbReference type="GO" id="GO:0003700">
    <property type="term" value="F:DNA-binding transcription factor activity"/>
    <property type="evidence" value="ECO:0007669"/>
    <property type="project" value="InterPro"/>
</dbReference>
<keyword evidence="4" id="KW-0010">Activator</keyword>
<dbReference type="Proteomes" id="UP000092213">
    <property type="component" value="Chromosome"/>
</dbReference>
<gene>
    <name evidence="7" type="ORF">BAU06_13340</name>
    <name evidence="8" type="ORF">BAU08_13565</name>
</gene>
<protein>
    <recommendedName>
        <fullName evidence="6">HTH lysR-type domain-containing protein</fullName>
    </recommendedName>
</protein>
<evidence type="ECO:0000256" key="1">
    <source>
        <dbReference type="ARBA" id="ARBA00009437"/>
    </source>
</evidence>
<evidence type="ECO:0000313" key="8">
    <source>
        <dbReference type="EMBL" id="ANN72231.1"/>
    </source>
</evidence>
<comment type="similarity">
    <text evidence="1">Belongs to the LysR transcriptional regulatory family.</text>
</comment>
<dbReference type="EMBL" id="CP016171">
    <property type="protein sequence ID" value="ANN72231.1"/>
    <property type="molecule type" value="Genomic_DNA"/>
</dbReference>
<dbReference type="Gene3D" id="1.10.10.10">
    <property type="entry name" value="Winged helix-like DNA-binding domain superfamily/Winged helix DNA-binding domain"/>
    <property type="match status" value="1"/>
</dbReference>
<reference evidence="9 10" key="1">
    <citation type="submission" date="2016-06" db="EMBL/GenBank/DDBJ databases">
        <title>Complete genome sequences of Bordetella bronchialis and Bordetella flabilis.</title>
        <authorList>
            <person name="LiPuma J.J."/>
            <person name="Spilker T."/>
        </authorList>
    </citation>
    <scope>NUCLEOTIDE SEQUENCE [LARGE SCALE GENOMIC DNA]</scope>
    <source>
        <strain evidence="8 10">AU17976</strain>
        <strain evidence="7 9">AU3182</strain>
    </source>
</reference>
<dbReference type="RefSeq" id="WP_066349801.1">
    <property type="nucleotide sequence ID" value="NZ_CBCSFJ010000007.1"/>
</dbReference>
<dbReference type="STRING" id="463025.BAU08_13565"/>
<dbReference type="FunFam" id="1.10.10.10:FF:000001">
    <property type="entry name" value="LysR family transcriptional regulator"/>
    <property type="match status" value="1"/>
</dbReference>
<dbReference type="PANTHER" id="PTHR30293:SF0">
    <property type="entry name" value="NITROGEN ASSIMILATION REGULATORY PROTEIN NAC"/>
    <property type="match status" value="1"/>
</dbReference>
<evidence type="ECO:0000256" key="3">
    <source>
        <dbReference type="ARBA" id="ARBA00023125"/>
    </source>
</evidence>
<dbReference type="PROSITE" id="PS50931">
    <property type="entry name" value="HTH_LYSR"/>
    <property type="match status" value="1"/>
</dbReference>
<proteinExistence type="inferred from homology"/>
<dbReference type="SUPFAM" id="SSF46785">
    <property type="entry name" value="Winged helix' DNA-binding domain"/>
    <property type="match status" value="1"/>
</dbReference>
<evidence type="ECO:0000259" key="6">
    <source>
        <dbReference type="PROSITE" id="PS50931"/>
    </source>
</evidence>
<dbReference type="InterPro" id="IPR036390">
    <property type="entry name" value="WH_DNA-bd_sf"/>
</dbReference>
<name>A0A193FHK6_9BORD</name>
<dbReference type="OrthoDB" id="8587114at2"/>
<dbReference type="KEGG" id="bbro:BAU06_13340"/>
<dbReference type="GO" id="GO:0003677">
    <property type="term" value="F:DNA binding"/>
    <property type="evidence" value="ECO:0007669"/>
    <property type="project" value="UniProtKB-KW"/>
</dbReference>
<keyword evidence="9" id="KW-1185">Reference proteome</keyword>
<dbReference type="PRINTS" id="PR00039">
    <property type="entry name" value="HTHLYSR"/>
</dbReference>
<dbReference type="InterPro" id="IPR000847">
    <property type="entry name" value="LysR_HTH_N"/>
</dbReference>
<dbReference type="EMBL" id="CP016170">
    <property type="protein sequence ID" value="ANN67145.1"/>
    <property type="molecule type" value="Genomic_DNA"/>
</dbReference>
<dbReference type="Proteomes" id="UP000091897">
    <property type="component" value="Chromosome"/>
</dbReference>
<evidence type="ECO:0000313" key="10">
    <source>
        <dbReference type="Proteomes" id="UP000092213"/>
    </source>
</evidence>
<keyword evidence="5" id="KW-0804">Transcription</keyword>
<dbReference type="AlphaFoldDB" id="A0A193FHK6"/>
<dbReference type="PANTHER" id="PTHR30293">
    <property type="entry name" value="TRANSCRIPTIONAL REGULATORY PROTEIN NAC-RELATED"/>
    <property type="match status" value="1"/>
</dbReference>
<organism evidence="8 10">
    <name type="scientific">Bordetella bronchialis</name>
    <dbReference type="NCBI Taxonomy" id="463025"/>
    <lineage>
        <taxon>Bacteria</taxon>
        <taxon>Pseudomonadati</taxon>
        <taxon>Pseudomonadota</taxon>
        <taxon>Betaproteobacteria</taxon>
        <taxon>Burkholderiales</taxon>
        <taxon>Alcaligenaceae</taxon>
        <taxon>Bordetella</taxon>
    </lineage>
</organism>
<dbReference type="GO" id="GO:2000142">
    <property type="term" value="P:regulation of DNA-templated transcription initiation"/>
    <property type="evidence" value="ECO:0007669"/>
    <property type="project" value="TreeGrafter"/>
</dbReference>
<dbReference type="InterPro" id="IPR005119">
    <property type="entry name" value="LysR_subst-bd"/>
</dbReference>
<feature type="domain" description="HTH lysR-type" evidence="6">
    <location>
        <begin position="1"/>
        <end position="58"/>
    </location>
</feature>
<evidence type="ECO:0000313" key="9">
    <source>
        <dbReference type="Proteomes" id="UP000091897"/>
    </source>
</evidence>
<evidence type="ECO:0000256" key="4">
    <source>
        <dbReference type="ARBA" id="ARBA00023159"/>
    </source>
</evidence>
<evidence type="ECO:0000313" key="7">
    <source>
        <dbReference type="EMBL" id="ANN67145.1"/>
    </source>
</evidence>